<evidence type="ECO:0000256" key="1">
    <source>
        <dbReference type="SAM" id="Phobius"/>
    </source>
</evidence>
<proteinExistence type="predicted"/>
<dbReference type="EMBL" id="BMXF01000007">
    <property type="protein sequence ID" value="GHB86630.1"/>
    <property type="molecule type" value="Genomic_DNA"/>
</dbReference>
<keyword evidence="5" id="KW-1185">Reference proteome</keyword>
<feature type="domain" description="FecR protein" evidence="2">
    <location>
        <begin position="117"/>
        <end position="207"/>
    </location>
</feature>
<dbReference type="Proteomes" id="UP000598271">
    <property type="component" value="Unassembled WGS sequence"/>
</dbReference>
<keyword evidence="1" id="KW-1133">Transmembrane helix</keyword>
<dbReference type="RefSeq" id="WP_189568322.1">
    <property type="nucleotide sequence ID" value="NZ_BMXF01000007.1"/>
</dbReference>
<gene>
    <name evidence="4" type="ORF">GCM10007390_47830</name>
</gene>
<name>A0A8J3GBE9_9BACT</name>
<feature type="domain" description="Protein FecR C-terminal" evidence="3">
    <location>
        <begin position="261"/>
        <end position="328"/>
    </location>
</feature>
<dbReference type="InterPro" id="IPR006860">
    <property type="entry name" value="FecR"/>
</dbReference>
<evidence type="ECO:0000313" key="5">
    <source>
        <dbReference type="Proteomes" id="UP000598271"/>
    </source>
</evidence>
<dbReference type="Pfam" id="PF16344">
    <property type="entry name" value="FecR_C"/>
    <property type="match status" value="1"/>
</dbReference>
<dbReference type="PANTHER" id="PTHR30273">
    <property type="entry name" value="PERIPLASMIC SIGNAL SENSOR AND SIGMA FACTOR ACTIVATOR FECR-RELATED"/>
    <property type="match status" value="1"/>
</dbReference>
<keyword evidence="1" id="KW-0812">Transmembrane</keyword>
<dbReference type="Gene3D" id="2.60.120.1440">
    <property type="match status" value="1"/>
</dbReference>
<keyword evidence="1" id="KW-0472">Membrane</keyword>
<dbReference type="AlphaFoldDB" id="A0A8J3GBE9"/>
<dbReference type="InterPro" id="IPR032508">
    <property type="entry name" value="FecR_C"/>
</dbReference>
<comment type="caution">
    <text evidence="4">The sequence shown here is derived from an EMBL/GenBank/DDBJ whole genome shotgun (WGS) entry which is preliminary data.</text>
</comment>
<sequence>MTQQKFNQLLKRYLAGQTTAAEEQFLLEWYEDPANKVELNLTGFQKETIKKRMWNRIRPHTKPAWTTRIVRLAWTSAIAACFILGWIWVNPLDLPLRLDSTVASMKKEREKMEVKNTNQSEREVLLPDGSKVTLNPGSRLSYDPSFNQSRREVTLTGEAFFKVKRDETRPFVVHTGELVTEVLGTSFRIKQNSRGKSVEVSVREGKVSVYAEYKQSEREHNGVIITQNQRVLFDAATQRIVPGIVEAPLPLKLPAEAPPTLVFQETPFEKVLAELSRLYGIEFVISNPAVKDCRITADLHDLSMFTQLDLVCKSVGATYDKRGTVVFINGDGC</sequence>
<organism evidence="4 5">
    <name type="scientific">Persicitalea jodogahamensis</name>
    <dbReference type="NCBI Taxonomy" id="402147"/>
    <lineage>
        <taxon>Bacteria</taxon>
        <taxon>Pseudomonadati</taxon>
        <taxon>Bacteroidota</taxon>
        <taxon>Cytophagia</taxon>
        <taxon>Cytophagales</taxon>
        <taxon>Spirosomataceae</taxon>
        <taxon>Persicitalea</taxon>
    </lineage>
</organism>
<feature type="transmembrane region" description="Helical" evidence="1">
    <location>
        <begin position="69"/>
        <end position="89"/>
    </location>
</feature>
<accession>A0A8J3GBE9</accession>
<dbReference type="InterPro" id="IPR012373">
    <property type="entry name" value="Ferrdict_sens_TM"/>
</dbReference>
<dbReference type="Gene3D" id="3.55.50.30">
    <property type="match status" value="1"/>
</dbReference>
<evidence type="ECO:0000259" key="2">
    <source>
        <dbReference type="Pfam" id="PF04773"/>
    </source>
</evidence>
<evidence type="ECO:0000259" key="3">
    <source>
        <dbReference type="Pfam" id="PF16344"/>
    </source>
</evidence>
<protein>
    <submittedName>
        <fullName evidence="4">Iron dicitrate transporter FecR</fullName>
    </submittedName>
</protein>
<reference evidence="4 5" key="1">
    <citation type="journal article" date="2014" name="Int. J. Syst. Evol. Microbiol.">
        <title>Complete genome sequence of Corynebacterium casei LMG S-19264T (=DSM 44701T), isolated from a smear-ripened cheese.</title>
        <authorList>
            <consortium name="US DOE Joint Genome Institute (JGI-PGF)"/>
            <person name="Walter F."/>
            <person name="Albersmeier A."/>
            <person name="Kalinowski J."/>
            <person name="Ruckert C."/>
        </authorList>
    </citation>
    <scope>NUCLEOTIDE SEQUENCE [LARGE SCALE GENOMIC DNA]</scope>
    <source>
        <strain evidence="4 5">KCTC 12866</strain>
    </source>
</reference>
<evidence type="ECO:0000313" key="4">
    <source>
        <dbReference type="EMBL" id="GHB86630.1"/>
    </source>
</evidence>
<dbReference type="Pfam" id="PF04773">
    <property type="entry name" value="FecR"/>
    <property type="match status" value="1"/>
</dbReference>
<dbReference type="PIRSF" id="PIRSF018266">
    <property type="entry name" value="FecR"/>
    <property type="match status" value="1"/>
</dbReference>
<dbReference type="GO" id="GO:0016989">
    <property type="term" value="F:sigma factor antagonist activity"/>
    <property type="evidence" value="ECO:0007669"/>
    <property type="project" value="TreeGrafter"/>
</dbReference>
<dbReference type="PANTHER" id="PTHR30273:SF2">
    <property type="entry name" value="PROTEIN FECR"/>
    <property type="match status" value="1"/>
</dbReference>